<protein>
    <submittedName>
        <fullName evidence="1">Uncharacterized protein</fullName>
    </submittedName>
</protein>
<evidence type="ECO:0000313" key="1">
    <source>
        <dbReference type="EMBL" id="BBW98201.1"/>
    </source>
</evidence>
<gene>
    <name evidence="1" type="ORF">GsuE55_30340</name>
</gene>
<dbReference type="EMBL" id="AP022557">
    <property type="protein sequence ID" value="BBW98201.1"/>
    <property type="molecule type" value="Genomic_DNA"/>
</dbReference>
<keyword evidence="2" id="KW-1185">Reference proteome</keyword>
<reference evidence="2" key="1">
    <citation type="journal article" date="2020" name="Microbiol. Resour. Announc.">
        <title>Complete Genome Sequence of Geobacillus sp. Strain E55-1, Isolated from Mine Geyser in Japan.</title>
        <authorList>
            <person name="Miyazaki K."/>
            <person name="Hase E."/>
            <person name="Tokito N."/>
        </authorList>
    </citation>
    <scope>NUCLEOTIDE SEQUENCE [LARGE SCALE GENOMIC DNA]</scope>
    <source>
        <strain evidence="2">E55-1</strain>
    </source>
</reference>
<proteinExistence type="predicted"/>
<evidence type="ECO:0000313" key="2">
    <source>
        <dbReference type="Proteomes" id="UP000501421"/>
    </source>
</evidence>
<name>A0A679G2H8_9BACL</name>
<dbReference type="Proteomes" id="UP000501421">
    <property type="component" value="Chromosome"/>
</dbReference>
<organism evidence="1 2">
    <name type="scientific">Geobacillus subterraneus</name>
    <dbReference type="NCBI Taxonomy" id="129338"/>
    <lineage>
        <taxon>Bacteria</taxon>
        <taxon>Bacillati</taxon>
        <taxon>Bacillota</taxon>
        <taxon>Bacilli</taxon>
        <taxon>Bacillales</taxon>
        <taxon>Anoxybacillaceae</taxon>
        <taxon>Geobacillus</taxon>
    </lineage>
</organism>
<sequence>MTQLDNLSNIYTDLPPSVPKPAIFSCPKRGLISMLLNLFSAFIDGFFDKKAGSLFSETKKKQPVV</sequence>
<dbReference type="RefSeq" id="WP_033842669.1">
    <property type="nucleotide sequence ID" value="NZ_AP022557.1"/>
</dbReference>
<accession>A0A679G2H8</accession>
<dbReference type="AlphaFoldDB" id="A0A679G2H8"/>